<proteinExistence type="predicted"/>
<evidence type="ECO:0000313" key="2">
    <source>
        <dbReference type="Proteomes" id="UP000790347"/>
    </source>
</evidence>
<keyword evidence="2" id="KW-1185">Reference proteome</keyword>
<dbReference type="Proteomes" id="UP000790347">
    <property type="component" value="Unassembled WGS sequence"/>
</dbReference>
<comment type="caution">
    <text evidence="1">The sequence shown here is derived from an EMBL/GenBank/DDBJ whole genome shotgun (WGS) entry which is preliminary data.</text>
</comment>
<protein>
    <submittedName>
        <fullName evidence="1">GTP-binding protein of the rab/ypt</fullName>
    </submittedName>
</protein>
<dbReference type="Pfam" id="PF00071">
    <property type="entry name" value="Ras"/>
    <property type="match status" value="1"/>
</dbReference>
<name>A0A922HRI7_DERFA</name>
<dbReference type="EMBL" id="ASGP02000005">
    <property type="protein sequence ID" value="KAH9505966.1"/>
    <property type="molecule type" value="Genomic_DNA"/>
</dbReference>
<dbReference type="SUPFAM" id="SSF52540">
    <property type="entry name" value="P-loop containing nucleoside triphosphate hydrolases"/>
    <property type="match status" value="1"/>
</dbReference>
<organism evidence="1 2">
    <name type="scientific">Dermatophagoides farinae</name>
    <name type="common">American house dust mite</name>
    <dbReference type="NCBI Taxonomy" id="6954"/>
    <lineage>
        <taxon>Eukaryota</taxon>
        <taxon>Metazoa</taxon>
        <taxon>Ecdysozoa</taxon>
        <taxon>Arthropoda</taxon>
        <taxon>Chelicerata</taxon>
        <taxon>Arachnida</taxon>
        <taxon>Acari</taxon>
        <taxon>Acariformes</taxon>
        <taxon>Sarcoptiformes</taxon>
        <taxon>Astigmata</taxon>
        <taxon>Psoroptidia</taxon>
        <taxon>Analgoidea</taxon>
        <taxon>Pyroglyphidae</taxon>
        <taxon>Dermatophagoidinae</taxon>
        <taxon>Dermatophagoides</taxon>
    </lineage>
</organism>
<evidence type="ECO:0000313" key="1">
    <source>
        <dbReference type="EMBL" id="KAH9505966.1"/>
    </source>
</evidence>
<dbReference type="Gene3D" id="3.40.50.300">
    <property type="entry name" value="P-loop containing nucleotide triphosphate hydrolases"/>
    <property type="match status" value="1"/>
</dbReference>
<reference evidence="1" key="1">
    <citation type="submission" date="2013-05" db="EMBL/GenBank/DDBJ databases">
        <authorList>
            <person name="Yim A.K.Y."/>
            <person name="Chan T.F."/>
            <person name="Ji K.M."/>
            <person name="Liu X.Y."/>
            <person name="Zhou J.W."/>
            <person name="Li R.Q."/>
            <person name="Yang K.Y."/>
            <person name="Li J."/>
            <person name="Li M."/>
            <person name="Law P.T.W."/>
            <person name="Wu Y.L."/>
            <person name="Cai Z.L."/>
            <person name="Qin H."/>
            <person name="Bao Y."/>
            <person name="Leung R.K.K."/>
            <person name="Ng P.K.S."/>
            <person name="Zou J."/>
            <person name="Zhong X.J."/>
            <person name="Ran P.X."/>
            <person name="Zhong N.S."/>
            <person name="Liu Z.G."/>
            <person name="Tsui S.K.W."/>
        </authorList>
    </citation>
    <scope>NUCLEOTIDE SEQUENCE</scope>
    <source>
        <strain evidence="1">Derf</strain>
        <tissue evidence="1">Whole organism</tissue>
    </source>
</reference>
<reference evidence="1" key="2">
    <citation type="journal article" date="2022" name="Res Sq">
        <title>Comparative Genomics Reveals Insights into the Divergent Evolution of Astigmatic Mites and Household Pest Adaptations.</title>
        <authorList>
            <person name="Xiong Q."/>
            <person name="Wan A.T.-Y."/>
            <person name="Liu X.-Y."/>
            <person name="Fung C.S.-H."/>
            <person name="Xiao X."/>
            <person name="Malainual N."/>
            <person name="Hou J."/>
            <person name="Wang L."/>
            <person name="Wang M."/>
            <person name="Yang K."/>
            <person name="Cui Y."/>
            <person name="Leung E."/>
            <person name="Nong W."/>
            <person name="Shin S.-K."/>
            <person name="Au S."/>
            <person name="Jeong K.Y."/>
            <person name="Chew F.T."/>
            <person name="Hui J."/>
            <person name="Leung T.F."/>
            <person name="Tungtrongchitr A."/>
            <person name="Zhong N."/>
            <person name="Liu Z."/>
            <person name="Tsui S."/>
        </authorList>
    </citation>
    <scope>NUCLEOTIDE SEQUENCE</scope>
    <source>
        <strain evidence="1">Derf</strain>
        <tissue evidence="1">Whole organism</tissue>
    </source>
</reference>
<gene>
    <name evidence="1" type="primary">YPT52</name>
    <name evidence="1" type="ORF">DERF_010728</name>
</gene>
<dbReference type="GO" id="GO:0003924">
    <property type="term" value="F:GTPase activity"/>
    <property type="evidence" value="ECO:0007669"/>
    <property type="project" value="InterPro"/>
</dbReference>
<sequence>MAILKKLSNLDCPKNPKILLLGSLPDSSKLYFFFNYEHCRAIGRHRVGQQPAMGVQLNTIPYRHRNRHVFVDIWNFVINFERYDRLAPIYWNNTEAVVGVCSLHSAGSFLKMKYWIEKFWVNNPQYDKPIYILAYAKTSKIYHREVSEENLAEYVAKSLPNNQTRSYIVHSSSAAKDLKPFFQLFLNRITKSVENREQQRRQMKRLRTKQTLKRLLSFGIRKQRQLITDEDFHCIG</sequence>
<dbReference type="InterPro" id="IPR001806">
    <property type="entry name" value="Small_GTPase"/>
</dbReference>
<dbReference type="GO" id="GO:0005525">
    <property type="term" value="F:GTP binding"/>
    <property type="evidence" value="ECO:0007669"/>
    <property type="project" value="InterPro"/>
</dbReference>
<dbReference type="InterPro" id="IPR027417">
    <property type="entry name" value="P-loop_NTPase"/>
</dbReference>
<accession>A0A922HRI7</accession>
<dbReference type="AlphaFoldDB" id="A0A922HRI7"/>